<proteinExistence type="predicted"/>
<protein>
    <submittedName>
        <fullName evidence="1">Uncharacterized protein</fullName>
    </submittedName>
</protein>
<organism evidence="1">
    <name type="scientific">uncultured Desulfobacterium sp</name>
    <dbReference type="NCBI Taxonomy" id="201089"/>
    <lineage>
        <taxon>Bacteria</taxon>
        <taxon>Pseudomonadati</taxon>
        <taxon>Thermodesulfobacteriota</taxon>
        <taxon>Desulfobacteria</taxon>
        <taxon>Desulfobacterales</taxon>
        <taxon>Desulfobacteriaceae</taxon>
        <taxon>Desulfobacterium</taxon>
        <taxon>environmental samples</taxon>
    </lineage>
</organism>
<dbReference type="InterPro" id="IPR038763">
    <property type="entry name" value="DHH_sf"/>
</dbReference>
<dbReference type="EMBL" id="FR695868">
    <property type="protein sequence ID" value="CBX28552.1"/>
    <property type="molecule type" value="Genomic_DNA"/>
</dbReference>
<accession>E1YDA8</accession>
<name>E1YDA8_9BACT</name>
<dbReference type="AlphaFoldDB" id="E1YDA8"/>
<dbReference type="Gene3D" id="3.10.310.30">
    <property type="match status" value="1"/>
</dbReference>
<sequence>MRIVTRPDFDGIVCAVLLSEKETITESVKWVEPHEVQQGMIEIKEGDIMANLPYDNRCSMWFDHHFSNKIETPFSGSFAIAPSAAGVVFSYYAGKFKKDYTELIKETDKIDAAQLSIDEVSFPEQYPYILLSMTISNHNLADESYWNRLIHLLRDNDISNVMQDREVKAKCEKVIENNKAYKTILKENTILNKHVAITDLRLFDEAPEGNRFLVYSLYPEAIVSVKIRYNDISKEKIAVSVGHNIFNPNCRVNAGKMLKKFGGGGHRGAGACRFPAEKADEYIPEIISILLKNEAND</sequence>
<reference evidence="1" key="1">
    <citation type="journal article" date="2011" name="Environ. Microbiol.">
        <title>Genomic insights into the metabolic potential of the polycyclic aromatic hydrocarbon degrading sulfate-reducing Deltaproteobacterium N47.</title>
        <authorList>
            <person name="Bergmann F."/>
            <person name="Selesi D."/>
            <person name="Weinmaier T."/>
            <person name="Tischler P."/>
            <person name="Rattei T."/>
            <person name="Meckenstock R.U."/>
        </authorList>
    </citation>
    <scope>NUCLEOTIDE SEQUENCE</scope>
</reference>
<gene>
    <name evidence="1" type="ORF">N47_G38760</name>
</gene>
<evidence type="ECO:0000313" key="1">
    <source>
        <dbReference type="EMBL" id="CBX28552.1"/>
    </source>
</evidence>
<dbReference type="SUPFAM" id="SSF64182">
    <property type="entry name" value="DHH phosphoesterases"/>
    <property type="match status" value="1"/>
</dbReference>